<organism evidence="10 11">
    <name type="scientific">Rhynchosporium agropyri</name>
    <dbReference type="NCBI Taxonomy" id="914238"/>
    <lineage>
        <taxon>Eukaryota</taxon>
        <taxon>Fungi</taxon>
        <taxon>Dikarya</taxon>
        <taxon>Ascomycota</taxon>
        <taxon>Pezizomycotina</taxon>
        <taxon>Leotiomycetes</taxon>
        <taxon>Helotiales</taxon>
        <taxon>Ploettnerulaceae</taxon>
        <taxon>Rhynchosporium</taxon>
    </lineage>
</organism>
<comment type="similarity">
    <text evidence="3">Belongs to the methylenetetrahydrofolate reductase family.</text>
</comment>
<evidence type="ECO:0000256" key="7">
    <source>
        <dbReference type="ARBA" id="ARBA00023002"/>
    </source>
</evidence>
<name>A0A1E1K253_9HELO</name>
<keyword evidence="5" id="KW-0274">FAD</keyword>
<feature type="domain" description="MTHFR SAM-binding regulatory" evidence="9">
    <location>
        <begin position="303"/>
        <end position="580"/>
    </location>
</feature>
<dbReference type="PANTHER" id="PTHR45754">
    <property type="entry name" value="METHYLENETETRAHYDROFOLATE REDUCTASE"/>
    <property type="match status" value="1"/>
</dbReference>
<dbReference type="InterPro" id="IPR053806">
    <property type="entry name" value="MTHFR_C"/>
</dbReference>
<evidence type="ECO:0000256" key="4">
    <source>
        <dbReference type="ARBA" id="ARBA00022630"/>
    </source>
</evidence>
<protein>
    <submittedName>
        <fullName evidence="10">Probable MET13-putative methylene tetrahydrofolate reductase</fullName>
    </submittedName>
</protein>
<dbReference type="PANTHER" id="PTHR45754:SF3">
    <property type="entry name" value="METHYLENETETRAHYDROFOLATE REDUCTASE (NADPH)"/>
    <property type="match status" value="1"/>
</dbReference>
<dbReference type="Gene3D" id="3.20.20.220">
    <property type="match status" value="1"/>
</dbReference>
<keyword evidence="11" id="KW-1185">Reference proteome</keyword>
<dbReference type="GO" id="GO:0009086">
    <property type="term" value="P:methionine biosynthetic process"/>
    <property type="evidence" value="ECO:0007669"/>
    <property type="project" value="EnsemblFungi"/>
</dbReference>
<dbReference type="GO" id="GO:0005829">
    <property type="term" value="C:cytosol"/>
    <property type="evidence" value="ECO:0007669"/>
    <property type="project" value="TreeGrafter"/>
</dbReference>
<dbReference type="NCBIfam" id="TIGR00677">
    <property type="entry name" value="fadh2_euk"/>
    <property type="match status" value="1"/>
</dbReference>
<dbReference type="SUPFAM" id="SSF51730">
    <property type="entry name" value="FAD-linked oxidoreductase"/>
    <property type="match status" value="1"/>
</dbReference>
<dbReference type="InterPro" id="IPR004621">
    <property type="entry name" value="Fadh2_euk"/>
</dbReference>
<comment type="cofactor">
    <cofactor evidence="1">
        <name>FAD</name>
        <dbReference type="ChEBI" id="CHEBI:57692"/>
    </cofactor>
</comment>
<evidence type="ECO:0000256" key="1">
    <source>
        <dbReference type="ARBA" id="ARBA00001974"/>
    </source>
</evidence>
<dbReference type="OrthoDB" id="16284at2759"/>
<dbReference type="FunFam" id="3.20.20.220:FF:000002">
    <property type="entry name" value="Methylenetetrahydrofolate reductase"/>
    <property type="match status" value="1"/>
</dbReference>
<dbReference type="GO" id="GO:0004489">
    <property type="term" value="F:methylenetetrahydrofolate reductase [NAD(P)H] activity"/>
    <property type="evidence" value="ECO:0007669"/>
    <property type="project" value="EnsemblFungi"/>
</dbReference>
<sequence>MHIKDMLAEAERSGQPTFSFEFFPPKTAQGVQNLYDRMDRMHGLGPSFIDITWGAGGRLAQLTCEMVSVAQSHHGLETCMHLTCTDMGQDMVDAALRDAYKAGCTNILALRGDPPREKEKWVATEGGFQYAKDLVKHIRETYGSHFDIGVAGYPEGCDDQDDPELLLEHLKQKVDAGATFIVTQMFYDAENFIDWIHKVRAKGITIPIVPGIMPINTYASFLRRCNHMGCRIPPEWSEALEKVKNDDSAVRNIGTGLVAEMCRKLLAAGIHHLHFYTMNLAQATRMLLEELNLTPSDQRPRKQALPWRQSLGLGRREEDVRPIFWKNRNKSYVTRTQNWDEFPNGRWGDSRSPAFGELDAYGIGLKGTNEQNRKLWGEPKSIKDIAEIFVKYLENGVESLPWSEEPISSEADSIKSDLIALNRRGMLTINSQPAVDGAKSSDPVYGWGPNNGYVYQKAYLELLVSPTLMAQLITRIELEPDLTYYAVNRVGELKTNASGDGPNAVTWGVFPGKEIVQPTIVETISFLAWKDEAFRLGTDWAKCYSALSPSRQLIENLMDTWYLVNIVHNDFHQTHGLFPLFDGLELKDIDVPFSSSVNGGDANGADTNDVHTNGVNTNGVHINGVNGIKPEGKENIHLTNGAPVKVSAAN</sequence>
<dbReference type="UniPathway" id="UPA00193"/>
<accession>A0A1E1K253</accession>
<proteinExistence type="inferred from homology"/>
<dbReference type="InterPro" id="IPR029041">
    <property type="entry name" value="FAD-linked_oxidoreductase-like"/>
</dbReference>
<evidence type="ECO:0000259" key="9">
    <source>
        <dbReference type="Pfam" id="PF21895"/>
    </source>
</evidence>
<dbReference type="EMBL" id="FJUX01000011">
    <property type="protein sequence ID" value="CZS92072.1"/>
    <property type="molecule type" value="Genomic_DNA"/>
</dbReference>
<dbReference type="Proteomes" id="UP000178912">
    <property type="component" value="Unassembled WGS sequence"/>
</dbReference>
<evidence type="ECO:0000313" key="11">
    <source>
        <dbReference type="Proteomes" id="UP000178912"/>
    </source>
</evidence>
<evidence type="ECO:0000256" key="3">
    <source>
        <dbReference type="ARBA" id="ARBA00006743"/>
    </source>
</evidence>
<keyword evidence="4" id="KW-0285">Flavoprotein</keyword>
<gene>
    <name evidence="10" type="ORF">RAG0_02589</name>
</gene>
<evidence type="ECO:0000313" key="10">
    <source>
        <dbReference type="EMBL" id="CZS92072.1"/>
    </source>
</evidence>
<evidence type="ECO:0000256" key="8">
    <source>
        <dbReference type="RuleBase" id="RU004254"/>
    </source>
</evidence>
<evidence type="ECO:0000256" key="6">
    <source>
        <dbReference type="ARBA" id="ARBA00022857"/>
    </source>
</evidence>
<dbReference type="Pfam" id="PF21895">
    <property type="entry name" value="MTHFR_C"/>
    <property type="match status" value="1"/>
</dbReference>
<comment type="pathway">
    <text evidence="2 8">One-carbon metabolism; tetrahydrofolate interconversion.</text>
</comment>
<keyword evidence="7" id="KW-0560">Oxidoreductase</keyword>
<evidence type="ECO:0000256" key="5">
    <source>
        <dbReference type="ARBA" id="ARBA00022827"/>
    </source>
</evidence>
<reference evidence="11" key="1">
    <citation type="submission" date="2016-03" db="EMBL/GenBank/DDBJ databases">
        <authorList>
            <person name="Guldener U."/>
        </authorList>
    </citation>
    <scope>NUCLEOTIDE SEQUENCE [LARGE SCALE GENOMIC DNA]</scope>
    <source>
        <strain evidence="11">04CH-RAC-A.6.1</strain>
    </source>
</reference>
<dbReference type="AlphaFoldDB" id="A0A1E1K253"/>
<dbReference type="GO" id="GO:0035999">
    <property type="term" value="P:tetrahydrofolate interconversion"/>
    <property type="evidence" value="ECO:0007669"/>
    <property type="project" value="UniProtKB-UniPathway"/>
</dbReference>
<evidence type="ECO:0000256" key="2">
    <source>
        <dbReference type="ARBA" id="ARBA00004777"/>
    </source>
</evidence>
<dbReference type="InterPro" id="IPR003171">
    <property type="entry name" value="Mehydrof_redctse-like"/>
</dbReference>
<dbReference type="GO" id="GO:0071949">
    <property type="term" value="F:FAD binding"/>
    <property type="evidence" value="ECO:0007669"/>
    <property type="project" value="TreeGrafter"/>
</dbReference>
<dbReference type="Pfam" id="PF02219">
    <property type="entry name" value="MTHFR"/>
    <property type="match status" value="1"/>
</dbReference>
<dbReference type="CDD" id="cd00537">
    <property type="entry name" value="MTHFR"/>
    <property type="match status" value="1"/>
</dbReference>
<keyword evidence="6" id="KW-0521">NADP</keyword>